<feature type="region of interest" description="Disordered" evidence="1">
    <location>
        <begin position="246"/>
        <end position="290"/>
    </location>
</feature>
<dbReference type="RefSeq" id="WP_338277557.1">
    <property type="nucleotide sequence ID" value="NZ_BTTX01000003.1"/>
</dbReference>
<evidence type="ECO:0000313" key="2">
    <source>
        <dbReference type="EMBL" id="GMU06708.1"/>
    </source>
</evidence>
<reference evidence="2 3" key="1">
    <citation type="journal article" date="2024" name="Arch. Microbiol.">
        <title>Corallococcus caeni sp. nov., a novel myxobacterium isolated from activated sludge.</title>
        <authorList>
            <person name="Tomita S."/>
            <person name="Nakai R."/>
            <person name="Kuroda K."/>
            <person name="Kurashita H."/>
            <person name="Hatamoto M."/>
            <person name="Yamaguchi T."/>
            <person name="Narihiro T."/>
        </authorList>
    </citation>
    <scope>NUCLEOTIDE SEQUENCE [LARGE SCALE GENOMIC DNA]</scope>
    <source>
        <strain evidence="2 3">NO1</strain>
    </source>
</reference>
<dbReference type="EMBL" id="BTTX01000003">
    <property type="protein sequence ID" value="GMU06708.1"/>
    <property type="molecule type" value="Genomic_DNA"/>
</dbReference>
<gene>
    <name evidence="2" type="ORF">ASNO1_29610</name>
</gene>
<keyword evidence="3" id="KW-1185">Reference proteome</keyword>
<evidence type="ECO:0000256" key="1">
    <source>
        <dbReference type="SAM" id="MobiDB-lite"/>
    </source>
</evidence>
<feature type="compositionally biased region" description="Pro residues" evidence="1">
    <location>
        <begin position="254"/>
        <end position="268"/>
    </location>
</feature>
<proteinExistence type="predicted"/>
<evidence type="ECO:0000313" key="3">
    <source>
        <dbReference type="Proteomes" id="UP001342631"/>
    </source>
</evidence>
<accession>A0ABQ6QRQ7</accession>
<sequence length="569" mass="63803">MPDLDTLLKDTLLLTAAPGATYQSFEGGGGAQAQAAAGPSAGSVWSWTHNLGTPGRVRNVTHRVRETPWFPAQTLTVLDELVWSPIEITYKGTALKLELAREFLLRRYETPGGSVAKKTTFWIPTDLDRSLMLVFGFQVNLRAPAGTLALEPIPKDVLCSDGFMPVKKPTAPPKPPVMKVKRTETGTLSLSPLRVLVCAEFVCCKERNDYTPHGLAATSRFRPHLMFMSNRPLERMAARIHVRRPPMSSMAHPSPLPPPSGDIPPTTPTDPGHGHHHGVHAQALPGDRPEDQDEMVHEMATGMWSDANDGLLSWKNLFNPNIPPLWHKMFSRFKTNLRAGAGYLMASPQIAEGPGFNVDVFDRDHYQRWQEPLKKRQGYFDNIHVAPPMRAPRSIREFFKNASQDMRLDNIAMAPFCIHDCLHMHWRWLPTGKDETHLWGWDHEKPYAVAGVPHIPAHQHLRVEVDAPHAFTYAVQADSCLEAGRWQYVMHEGMAFGNSAANESLAQLMHAGIPLLQGFPTVAYKSWAMFYWTLRYQCSITSLHPRERLLEDGAHDLTCLIDTHQAGHE</sequence>
<dbReference type="Proteomes" id="UP001342631">
    <property type="component" value="Unassembled WGS sequence"/>
</dbReference>
<name>A0ABQ6QRQ7_9BACT</name>
<comment type="caution">
    <text evidence="2">The sequence shown here is derived from an EMBL/GenBank/DDBJ whole genome shotgun (WGS) entry which is preliminary data.</text>
</comment>
<protein>
    <submittedName>
        <fullName evidence="2">Uncharacterized protein</fullName>
    </submittedName>
</protein>
<organism evidence="2 3">
    <name type="scientific">Corallococcus caeni</name>
    <dbReference type="NCBI Taxonomy" id="3082388"/>
    <lineage>
        <taxon>Bacteria</taxon>
        <taxon>Pseudomonadati</taxon>
        <taxon>Myxococcota</taxon>
        <taxon>Myxococcia</taxon>
        <taxon>Myxococcales</taxon>
        <taxon>Cystobacterineae</taxon>
        <taxon>Myxococcaceae</taxon>
        <taxon>Corallococcus</taxon>
    </lineage>
</organism>